<feature type="region of interest" description="Disordered" evidence="1">
    <location>
        <begin position="76"/>
        <end position="115"/>
    </location>
</feature>
<dbReference type="AlphaFoldDB" id="A0A286UAC7"/>
<comment type="caution">
    <text evidence="2">The sequence shown here is derived from an EMBL/GenBank/DDBJ whole genome shotgun (WGS) entry which is preliminary data.</text>
</comment>
<protein>
    <submittedName>
        <fullName evidence="2">Uncharacterized protein</fullName>
    </submittedName>
</protein>
<proteinExistence type="predicted"/>
<gene>
    <name evidence="2" type="ORF">PNOK_0808400</name>
</gene>
<organism evidence="2 3">
    <name type="scientific">Pyrrhoderma noxium</name>
    <dbReference type="NCBI Taxonomy" id="2282107"/>
    <lineage>
        <taxon>Eukaryota</taxon>
        <taxon>Fungi</taxon>
        <taxon>Dikarya</taxon>
        <taxon>Basidiomycota</taxon>
        <taxon>Agaricomycotina</taxon>
        <taxon>Agaricomycetes</taxon>
        <taxon>Hymenochaetales</taxon>
        <taxon>Hymenochaetaceae</taxon>
        <taxon>Pyrrhoderma</taxon>
    </lineage>
</organism>
<feature type="compositionally biased region" description="Polar residues" evidence="1">
    <location>
        <begin position="148"/>
        <end position="160"/>
    </location>
</feature>
<evidence type="ECO:0000313" key="2">
    <source>
        <dbReference type="EMBL" id="PAV16464.1"/>
    </source>
</evidence>
<dbReference type="EMBL" id="NBII01000008">
    <property type="protein sequence ID" value="PAV16464.1"/>
    <property type="molecule type" value="Genomic_DNA"/>
</dbReference>
<evidence type="ECO:0000313" key="3">
    <source>
        <dbReference type="Proteomes" id="UP000217199"/>
    </source>
</evidence>
<dbReference type="Proteomes" id="UP000217199">
    <property type="component" value="Unassembled WGS sequence"/>
</dbReference>
<feature type="region of interest" description="Disordered" evidence="1">
    <location>
        <begin position="141"/>
        <end position="163"/>
    </location>
</feature>
<name>A0A286UAC7_9AGAM</name>
<accession>A0A286UAC7</accession>
<dbReference type="InParanoid" id="A0A286UAC7"/>
<keyword evidence="3" id="KW-1185">Reference proteome</keyword>
<reference evidence="2 3" key="1">
    <citation type="journal article" date="2017" name="Mol. Ecol.">
        <title>Comparative and population genomic landscape of Phellinus noxius: A hypervariable fungus causing root rot in trees.</title>
        <authorList>
            <person name="Chung C.L."/>
            <person name="Lee T.J."/>
            <person name="Akiba M."/>
            <person name="Lee H.H."/>
            <person name="Kuo T.H."/>
            <person name="Liu D."/>
            <person name="Ke H.M."/>
            <person name="Yokoi T."/>
            <person name="Roa M.B."/>
            <person name="Lu M.J."/>
            <person name="Chang Y.Y."/>
            <person name="Ann P.J."/>
            <person name="Tsai J.N."/>
            <person name="Chen C.Y."/>
            <person name="Tzean S.S."/>
            <person name="Ota Y."/>
            <person name="Hattori T."/>
            <person name="Sahashi N."/>
            <person name="Liou R.F."/>
            <person name="Kikuchi T."/>
            <person name="Tsai I.J."/>
        </authorList>
    </citation>
    <scope>NUCLEOTIDE SEQUENCE [LARGE SCALE GENOMIC DNA]</scope>
    <source>
        <strain evidence="2 3">FFPRI411160</strain>
    </source>
</reference>
<sequence>MPEIIVNFACGHCCHEGTDAAHGKIEQSSSHNQKMRFVFTTPPECSRTTMISTSYSCCQGDSKCGVKCEYDDANSRESSRTYHPSAAPSPCNQENHNHHNHRREGYTSPQVVGQHPSPEFVLNEQIKHEYQESLRSDLSEMGSENREFSVQSNPTESGVNSHAFDDPSLFERYDTFRLKKDYVEGLEEDRELPIPDAPRLPFIDLPESPVGDSHLLLAPLVRSIDLPEEDTPYLGSRTSDHSFPHYDYNHRSYIEQLRPREDMRRRVSIYRPAANTH</sequence>
<evidence type="ECO:0000256" key="1">
    <source>
        <dbReference type="SAM" id="MobiDB-lite"/>
    </source>
</evidence>